<protein>
    <submittedName>
        <fullName evidence="2">Uncharacterized protein</fullName>
    </submittedName>
</protein>
<proteinExistence type="predicted"/>
<accession>A0A7J6UWS3</accession>
<evidence type="ECO:0000313" key="2">
    <source>
        <dbReference type="EMBL" id="KAF5176622.1"/>
    </source>
</evidence>
<feature type="compositionally biased region" description="Basic and acidic residues" evidence="1">
    <location>
        <begin position="29"/>
        <end position="38"/>
    </location>
</feature>
<dbReference type="AlphaFoldDB" id="A0A7J6UWS3"/>
<comment type="caution">
    <text evidence="2">The sequence shown here is derived from an EMBL/GenBank/DDBJ whole genome shotgun (WGS) entry which is preliminary data.</text>
</comment>
<dbReference type="EMBL" id="JABWDY010042487">
    <property type="protein sequence ID" value="KAF5176622.1"/>
    <property type="molecule type" value="Genomic_DNA"/>
</dbReference>
<keyword evidence="3" id="KW-1185">Reference proteome</keyword>
<gene>
    <name evidence="2" type="ORF">FRX31_033791</name>
</gene>
<evidence type="ECO:0000256" key="1">
    <source>
        <dbReference type="SAM" id="MobiDB-lite"/>
    </source>
</evidence>
<feature type="compositionally biased region" description="Polar residues" evidence="1">
    <location>
        <begin position="1"/>
        <end position="25"/>
    </location>
</feature>
<name>A0A7J6UWS3_THATH</name>
<reference evidence="2 3" key="1">
    <citation type="submission" date="2020-06" db="EMBL/GenBank/DDBJ databases">
        <title>Transcriptomic and genomic resources for Thalictrum thalictroides and T. hernandezii: Facilitating candidate gene discovery in an emerging model plant lineage.</title>
        <authorList>
            <person name="Arias T."/>
            <person name="Riano-Pachon D.M."/>
            <person name="Di Stilio V.S."/>
        </authorList>
    </citation>
    <scope>NUCLEOTIDE SEQUENCE [LARGE SCALE GENOMIC DNA]</scope>
    <source>
        <strain evidence="3">cv. WT478/WT964</strain>
        <tissue evidence="2">Leaves</tissue>
    </source>
</reference>
<evidence type="ECO:0000313" key="3">
    <source>
        <dbReference type="Proteomes" id="UP000554482"/>
    </source>
</evidence>
<feature type="compositionally biased region" description="Low complexity" evidence="1">
    <location>
        <begin position="43"/>
        <end position="59"/>
    </location>
</feature>
<feature type="region of interest" description="Disordered" evidence="1">
    <location>
        <begin position="1"/>
        <end position="59"/>
    </location>
</feature>
<sequence length="59" mass="6327">MDGGRPNQTQSGSTKGSRRTSNLSTVVPERGDIFKKIVSELIPTRPSSSSSYPNNSNTT</sequence>
<dbReference type="Proteomes" id="UP000554482">
    <property type="component" value="Unassembled WGS sequence"/>
</dbReference>
<organism evidence="2 3">
    <name type="scientific">Thalictrum thalictroides</name>
    <name type="common">Rue-anemone</name>
    <name type="synonym">Anemone thalictroides</name>
    <dbReference type="NCBI Taxonomy" id="46969"/>
    <lineage>
        <taxon>Eukaryota</taxon>
        <taxon>Viridiplantae</taxon>
        <taxon>Streptophyta</taxon>
        <taxon>Embryophyta</taxon>
        <taxon>Tracheophyta</taxon>
        <taxon>Spermatophyta</taxon>
        <taxon>Magnoliopsida</taxon>
        <taxon>Ranunculales</taxon>
        <taxon>Ranunculaceae</taxon>
        <taxon>Thalictroideae</taxon>
        <taxon>Thalictrum</taxon>
    </lineage>
</organism>